<dbReference type="InterPro" id="IPR000073">
    <property type="entry name" value="AB_hydrolase_1"/>
</dbReference>
<proteinExistence type="predicted"/>
<dbReference type="GO" id="GO:0004806">
    <property type="term" value="F:triacylglycerol lipase activity"/>
    <property type="evidence" value="ECO:0007669"/>
    <property type="project" value="TreeGrafter"/>
</dbReference>
<reference evidence="3" key="1">
    <citation type="submission" date="2022-08" db="EMBL/GenBank/DDBJ databases">
        <title>A Global Phylogenomic Analysis of the Shiitake Genus Lentinula.</title>
        <authorList>
            <consortium name="DOE Joint Genome Institute"/>
            <person name="Sierra-Patev S."/>
            <person name="Min B."/>
            <person name="Naranjo-Ortiz M."/>
            <person name="Looney B."/>
            <person name="Konkel Z."/>
            <person name="Slot J.C."/>
            <person name="Sakamoto Y."/>
            <person name="Steenwyk J.L."/>
            <person name="Rokas A."/>
            <person name="Carro J."/>
            <person name="Camarero S."/>
            <person name="Ferreira P."/>
            <person name="Molpeceres G."/>
            <person name="Ruiz-Duenas F.J."/>
            <person name="Serrano A."/>
            <person name="Henrissat B."/>
            <person name="Drula E."/>
            <person name="Hughes K.W."/>
            <person name="Mata J.L."/>
            <person name="Ishikawa N.K."/>
            <person name="Vargas-Isla R."/>
            <person name="Ushijima S."/>
            <person name="Smith C.A."/>
            <person name="Ahrendt S."/>
            <person name="Andreopoulos W."/>
            <person name="He G."/>
            <person name="Labutti K."/>
            <person name="Lipzen A."/>
            <person name="Ng V."/>
            <person name="Riley R."/>
            <person name="Sandor L."/>
            <person name="Barry K."/>
            <person name="Martinez A.T."/>
            <person name="Xiao Y."/>
            <person name="Gibbons J.G."/>
            <person name="Terashima K."/>
            <person name="Grigoriev I.V."/>
            <person name="Hibbett D.S."/>
        </authorList>
    </citation>
    <scope>NUCLEOTIDE SEQUENCE</scope>
    <source>
        <strain evidence="3">JLM2183</strain>
    </source>
</reference>
<gene>
    <name evidence="3" type="ORF">J3R30DRAFT_3285528</name>
</gene>
<dbReference type="GO" id="GO:0046503">
    <property type="term" value="P:glycerolipid catabolic process"/>
    <property type="evidence" value="ECO:0007669"/>
    <property type="project" value="TreeGrafter"/>
</dbReference>
<keyword evidence="4" id="KW-1185">Reference proteome</keyword>
<evidence type="ECO:0000259" key="2">
    <source>
        <dbReference type="Pfam" id="PF00561"/>
    </source>
</evidence>
<feature type="region of interest" description="Disordered" evidence="1">
    <location>
        <begin position="329"/>
        <end position="356"/>
    </location>
</feature>
<dbReference type="PANTHER" id="PTHR43433:SF5">
    <property type="entry name" value="AB HYDROLASE-1 DOMAIN-CONTAINING PROTEIN"/>
    <property type="match status" value="1"/>
</dbReference>
<dbReference type="PANTHER" id="PTHR43433">
    <property type="entry name" value="HYDROLASE, ALPHA/BETA FOLD FAMILY PROTEIN"/>
    <property type="match status" value="1"/>
</dbReference>
<dbReference type="EMBL" id="JAOTPV010000004">
    <property type="protein sequence ID" value="KAJ4483868.1"/>
    <property type="molecule type" value="Genomic_DNA"/>
</dbReference>
<dbReference type="SUPFAM" id="SSF53474">
    <property type="entry name" value="alpha/beta-Hydrolases"/>
    <property type="match status" value="1"/>
</dbReference>
<dbReference type="InterPro" id="IPR029058">
    <property type="entry name" value="AB_hydrolase_fold"/>
</dbReference>
<accession>A0A9W9AJ04</accession>
<organism evidence="3 4">
    <name type="scientific">Lentinula aciculospora</name>
    <dbReference type="NCBI Taxonomy" id="153920"/>
    <lineage>
        <taxon>Eukaryota</taxon>
        <taxon>Fungi</taxon>
        <taxon>Dikarya</taxon>
        <taxon>Basidiomycota</taxon>
        <taxon>Agaricomycotina</taxon>
        <taxon>Agaricomycetes</taxon>
        <taxon>Agaricomycetidae</taxon>
        <taxon>Agaricales</taxon>
        <taxon>Marasmiineae</taxon>
        <taxon>Omphalotaceae</taxon>
        <taxon>Lentinula</taxon>
    </lineage>
</organism>
<dbReference type="Gene3D" id="3.40.50.1820">
    <property type="entry name" value="alpha/beta hydrolase"/>
    <property type="match status" value="1"/>
</dbReference>
<dbReference type="Proteomes" id="UP001150266">
    <property type="component" value="Unassembled WGS sequence"/>
</dbReference>
<feature type="domain" description="AB hydrolase-1" evidence="2">
    <location>
        <begin position="57"/>
        <end position="255"/>
    </location>
</feature>
<dbReference type="InterPro" id="IPR050471">
    <property type="entry name" value="AB_hydrolase"/>
</dbReference>
<name>A0A9W9AJ04_9AGAR</name>
<protein>
    <submittedName>
        <fullName evidence="3">Alpha/Beta hydrolase protein</fullName>
    </submittedName>
</protein>
<sequence>MPYVEVTSSTGKTRFKYTICTPSSEKAKEIDQNLPTLLFIHPISIAEHIYHPQFCDSQLRRFNLVSFDLRGGHGGTTGDRVPPNYGQVEAAEDTIKLMDALYLPPCHFVAMSYGTTIVVQLAVMQPERVLSLFLISHLCLEIHPEIAEGHQEVYDLWVSAFPDESTVLTDVIYDAGFGNTQYMFTNPKVSPLVMAMFNITYPIAMSKWDYHHLDQFRAMNLDCYINRKSHPKSTLARINCPVKLVHGDDDVAYPVSYAEKFLRRLEEAGVEASLFEVTGAPHYLSPDYATCINPILHDFVLQNSRFDLPSRAPVPSCVVSPWEDALRQAGWKSGDGDTDSSSEDLVIHPVVSHEQK</sequence>
<evidence type="ECO:0000313" key="4">
    <source>
        <dbReference type="Proteomes" id="UP001150266"/>
    </source>
</evidence>
<dbReference type="OrthoDB" id="19657at2759"/>
<dbReference type="AlphaFoldDB" id="A0A9W9AJ04"/>
<keyword evidence="3" id="KW-0378">Hydrolase</keyword>
<evidence type="ECO:0000313" key="3">
    <source>
        <dbReference type="EMBL" id="KAJ4483868.1"/>
    </source>
</evidence>
<dbReference type="Pfam" id="PF00561">
    <property type="entry name" value="Abhydrolase_1"/>
    <property type="match status" value="1"/>
</dbReference>
<evidence type="ECO:0000256" key="1">
    <source>
        <dbReference type="SAM" id="MobiDB-lite"/>
    </source>
</evidence>
<comment type="caution">
    <text evidence="3">The sequence shown here is derived from an EMBL/GenBank/DDBJ whole genome shotgun (WGS) entry which is preliminary data.</text>
</comment>